<accession>A0A645HDU9</accession>
<feature type="coiled-coil region" evidence="1">
    <location>
        <begin position="32"/>
        <end position="66"/>
    </location>
</feature>
<gene>
    <name evidence="2" type="ORF">SDC9_181767</name>
</gene>
<dbReference type="InterPro" id="IPR054688">
    <property type="entry name" value="CD1247_N"/>
</dbReference>
<evidence type="ECO:0008006" key="3">
    <source>
        <dbReference type="Google" id="ProtNLM"/>
    </source>
</evidence>
<sequence length="140" mass="15903">MLMDSIKSRVSYLKGLMDGLKIDANDNEGKVIREIVDVLEEIADELDELTDSQKDMEEYVDNLDENLAYIEDELFDDEDDDYDEEDIDGFVEVACPDCGETVYIDSGILDEKESIICPNCHKDIPLQFECDGHCGECTED</sequence>
<comment type="caution">
    <text evidence="2">The sequence shown here is derived from an EMBL/GenBank/DDBJ whole genome shotgun (WGS) entry which is preliminary data.</text>
</comment>
<protein>
    <recommendedName>
        <fullName evidence="3">Zinc ribbon domain-containing protein</fullName>
    </recommendedName>
</protein>
<dbReference type="AlphaFoldDB" id="A0A645HDU9"/>
<name>A0A645HDU9_9ZZZZ</name>
<evidence type="ECO:0000256" key="1">
    <source>
        <dbReference type="SAM" id="Coils"/>
    </source>
</evidence>
<dbReference type="NCBIfam" id="NF045650">
    <property type="entry name" value="CD1247_Nterm"/>
    <property type="match status" value="1"/>
</dbReference>
<organism evidence="2">
    <name type="scientific">bioreactor metagenome</name>
    <dbReference type="NCBI Taxonomy" id="1076179"/>
    <lineage>
        <taxon>unclassified sequences</taxon>
        <taxon>metagenomes</taxon>
        <taxon>ecological metagenomes</taxon>
    </lineage>
</organism>
<dbReference type="EMBL" id="VSSQ01087228">
    <property type="protein sequence ID" value="MPN34274.1"/>
    <property type="molecule type" value="Genomic_DNA"/>
</dbReference>
<keyword evidence="1" id="KW-0175">Coiled coil</keyword>
<proteinExistence type="predicted"/>
<evidence type="ECO:0000313" key="2">
    <source>
        <dbReference type="EMBL" id="MPN34274.1"/>
    </source>
</evidence>
<reference evidence="2" key="1">
    <citation type="submission" date="2019-08" db="EMBL/GenBank/DDBJ databases">
        <authorList>
            <person name="Kucharzyk K."/>
            <person name="Murdoch R.W."/>
            <person name="Higgins S."/>
            <person name="Loffler F."/>
        </authorList>
    </citation>
    <scope>NUCLEOTIDE SEQUENCE</scope>
</reference>